<accession>A0A8J3NAC9</accession>
<evidence type="ECO:0000313" key="6">
    <source>
        <dbReference type="Proteomes" id="UP000597444"/>
    </source>
</evidence>
<feature type="domain" description="HTH marR-type" evidence="4">
    <location>
        <begin position="7"/>
        <end position="139"/>
    </location>
</feature>
<organism evidence="5 6">
    <name type="scientific">Reticulibacter mediterranei</name>
    <dbReference type="NCBI Taxonomy" id="2778369"/>
    <lineage>
        <taxon>Bacteria</taxon>
        <taxon>Bacillati</taxon>
        <taxon>Chloroflexota</taxon>
        <taxon>Ktedonobacteria</taxon>
        <taxon>Ktedonobacterales</taxon>
        <taxon>Reticulibacteraceae</taxon>
        <taxon>Reticulibacter</taxon>
    </lineage>
</organism>
<dbReference type="PANTHER" id="PTHR42756">
    <property type="entry name" value="TRANSCRIPTIONAL REGULATOR, MARR"/>
    <property type="match status" value="1"/>
</dbReference>
<protein>
    <recommendedName>
        <fullName evidence="4">HTH marR-type domain-containing protein</fullName>
    </recommendedName>
</protein>
<dbReference type="SUPFAM" id="SSF46785">
    <property type="entry name" value="Winged helix' DNA-binding domain"/>
    <property type="match status" value="1"/>
</dbReference>
<dbReference type="PRINTS" id="PR00598">
    <property type="entry name" value="HTHMARR"/>
</dbReference>
<dbReference type="InterPro" id="IPR036388">
    <property type="entry name" value="WH-like_DNA-bd_sf"/>
</dbReference>
<dbReference type="Proteomes" id="UP000597444">
    <property type="component" value="Unassembled WGS sequence"/>
</dbReference>
<gene>
    <name evidence="5" type="ORF">KSF_102950</name>
</gene>
<keyword evidence="2" id="KW-0238">DNA-binding</keyword>
<keyword evidence="1" id="KW-0805">Transcription regulation</keyword>
<keyword evidence="6" id="KW-1185">Reference proteome</keyword>
<dbReference type="Pfam" id="PF01047">
    <property type="entry name" value="MarR"/>
    <property type="match status" value="1"/>
</dbReference>
<evidence type="ECO:0000256" key="2">
    <source>
        <dbReference type="ARBA" id="ARBA00023125"/>
    </source>
</evidence>
<dbReference type="GO" id="GO:0003700">
    <property type="term" value="F:DNA-binding transcription factor activity"/>
    <property type="evidence" value="ECO:0007669"/>
    <property type="project" value="InterPro"/>
</dbReference>
<dbReference type="EMBL" id="BNJK01000002">
    <property type="protein sequence ID" value="GHP00248.1"/>
    <property type="molecule type" value="Genomic_DNA"/>
</dbReference>
<comment type="caution">
    <text evidence="5">The sequence shown here is derived from an EMBL/GenBank/DDBJ whole genome shotgun (WGS) entry which is preliminary data.</text>
</comment>
<dbReference type="PANTHER" id="PTHR42756:SF1">
    <property type="entry name" value="TRANSCRIPTIONAL REPRESSOR OF EMRAB OPERON"/>
    <property type="match status" value="1"/>
</dbReference>
<reference evidence="5" key="1">
    <citation type="submission" date="2020-10" db="EMBL/GenBank/DDBJ databases">
        <title>Taxonomic study of unclassified bacteria belonging to the class Ktedonobacteria.</title>
        <authorList>
            <person name="Yabe S."/>
            <person name="Wang C.M."/>
            <person name="Zheng Y."/>
            <person name="Sakai Y."/>
            <person name="Cavaletti L."/>
            <person name="Monciardini P."/>
            <person name="Donadio S."/>
        </authorList>
    </citation>
    <scope>NUCLEOTIDE SEQUENCE</scope>
    <source>
        <strain evidence="5">ID150040</strain>
    </source>
</reference>
<name>A0A8J3NAC9_9CHLR</name>
<dbReference type="GO" id="GO:0003677">
    <property type="term" value="F:DNA binding"/>
    <property type="evidence" value="ECO:0007669"/>
    <property type="project" value="UniProtKB-KW"/>
</dbReference>
<keyword evidence="3" id="KW-0804">Transcription</keyword>
<dbReference type="InterPro" id="IPR036390">
    <property type="entry name" value="WH_DNA-bd_sf"/>
</dbReference>
<dbReference type="PROSITE" id="PS50995">
    <property type="entry name" value="HTH_MARR_2"/>
    <property type="match status" value="1"/>
</dbReference>
<evidence type="ECO:0000313" key="5">
    <source>
        <dbReference type="EMBL" id="GHP00248.1"/>
    </source>
</evidence>
<proteinExistence type="predicted"/>
<dbReference type="Gene3D" id="1.10.10.10">
    <property type="entry name" value="Winged helix-like DNA-binding domain superfamily/Winged helix DNA-binding domain"/>
    <property type="match status" value="1"/>
</dbReference>
<evidence type="ECO:0000256" key="1">
    <source>
        <dbReference type="ARBA" id="ARBA00023015"/>
    </source>
</evidence>
<sequence length="145" mass="16650">MNDKPEYESLTFLLRIIGQAQRNQMSDALAEIGLYAGQEAFLWHLWQEEGLTQSQLGERMCVQPPTVSKMVDRLEKAGLVERHPDAENSHLSRVYLTEQGNACQRDVRAIWTSMEQRLTQGLSVEERIVLRRLLLQVHENLTSSS</sequence>
<dbReference type="InterPro" id="IPR000835">
    <property type="entry name" value="HTH_MarR-typ"/>
</dbReference>
<dbReference type="SMART" id="SM00347">
    <property type="entry name" value="HTH_MARR"/>
    <property type="match status" value="1"/>
</dbReference>
<dbReference type="AlphaFoldDB" id="A0A8J3NAC9"/>
<dbReference type="RefSeq" id="WP_220210804.1">
    <property type="nucleotide sequence ID" value="NZ_BNJK01000002.1"/>
</dbReference>
<evidence type="ECO:0000259" key="4">
    <source>
        <dbReference type="PROSITE" id="PS50995"/>
    </source>
</evidence>
<evidence type="ECO:0000256" key="3">
    <source>
        <dbReference type="ARBA" id="ARBA00023163"/>
    </source>
</evidence>